<gene>
    <name evidence="1" type="ORF">J2Z44_004307</name>
</gene>
<name>A0ABS4K9H7_9CLOT</name>
<dbReference type="RefSeq" id="WP_021282550.1">
    <property type="nucleotide sequence ID" value="NZ_JAGGLL010000074.1"/>
</dbReference>
<keyword evidence="2" id="KW-1185">Reference proteome</keyword>
<dbReference type="Proteomes" id="UP001519308">
    <property type="component" value="Unassembled WGS sequence"/>
</dbReference>
<proteinExistence type="predicted"/>
<sequence>MYKYTSFQVNNRNGYNAYSAFSKAFNSINKKHTTNINTSTNSNVNLSTRKKYISSNLEELKFNNNVLNLRNGKNYRVKTLTNGFTDIAVKGSFNANLVFYDLHPTEDIANFFSEPQFNDMNQMVTLIKCISGNKPVEKKVDLIRIFMPNSLEVKARLESLGAEAGKMIKLSENSEEVFFDTNGWLYTKKELDLLYDSYKQTNYFEFGFTKDSKLVYCDGREFKINNKGTFDLPDDVICTPSRIKAVK</sequence>
<evidence type="ECO:0000313" key="2">
    <source>
        <dbReference type="Proteomes" id="UP001519308"/>
    </source>
</evidence>
<dbReference type="EMBL" id="JAGGLL010000074">
    <property type="protein sequence ID" value="MBP2024438.1"/>
    <property type="molecule type" value="Genomic_DNA"/>
</dbReference>
<protein>
    <submittedName>
        <fullName evidence="1">Uncharacterized protein</fullName>
    </submittedName>
</protein>
<accession>A0ABS4K9H7</accession>
<evidence type="ECO:0000313" key="1">
    <source>
        <dbReference type="EMBL" id="MBP2024438.1"/>
    </source>
</evidence>
<organism evidence="1 2">
    <name type="scientific">Clostridium punense</name>
    <dbReference type="NCBI Taxonomy" id="1054297"/>
    <lineage>
        <taxon>Bacteria</taxon>
        <taxon>Bacillati</taxon>
        <taxon>Bacillota</taxon>
        <taxon>Clostridia</taxon>
        <taxon>Eubacteriales</taxon>
        <taxon>Clostridiaceae</taxon>
        <taxon>Clostridium</taxon>
    </lineage>
</organism>
<comment type="caution">
    <text evidence="1">The sequence shown here is derived from an EMBL/GenBank/DDBJ whole genome shotgun (WGS) entry which is preliminary data.</text>
</comment>
<reference evidence="1 2" key="1">
    <citation type="submission" date="2021-03" db="EMBL/GenBank/DDBJ databases">
        <title>Genomic Encyclopedia of Type Strains, Phase IV (KMG-IV): sequencing the most valuable type-strain genomes for metagenomic binning, comparative biology and taxonomic classification.</title>
        <authorList>
            <person name="Goeker M."/>
        </authorList>
    </citation>
    <scope>NUCLEOTIDE SEQUENCE [LARGE SCALE GENOMIC DNA]</scope>
    <source>
        <strain evidence="1 2">DSM 28650</strain>
    </source>
</reference>